<dbReference type="Pfam" id="PF24764">
    <property type="entry name" value="rva_4"/>
    <property type="match status" value="1"/>
</dbReference>
<proteinExistence type="predicted"/>
<evidence type="ECO:0000259" key="1">
    <source>
        <dbReference type="Pfam" id="PF24764"/>
    </source>
</evidence>
<name>A0A7J6D4X6_9TELE</name>
<organism evidence="2 3">
    <name type="scientific">Onychostoma macrolepis</name>
    <dbReference type="NCBI Taxonomy" id="369639"/>
    <lineage>
        <taxon>Eukaryota</taxon>
        <taxon>Metazoa</taxon>
        <taxon>Chordata</taxon>
        <taxon>Craniata</taxon>
        <taxon>Vertebrata</taxon>
        <taxon>Euteleostomi</taxon>
        <taxon>Actinopterygii</taxon>
        <taxon>Neopterygii</taxon>
        <taxon>Teleostei</taxon>
        <taxon>Ostariophysi</taxon>
        <taxon>Cypriniformes</taxon>
        <taxon>Cyprinidae</taxon>
        <taxon>Acrossocheilinae</taxon>
        <taxon>Onychostoma</taxon>
    </lineage>
</organism>
<keyword evidence="3" id="KW-1185">Reference proteome</keyword>
<reference evidence="2 3" key="1">
    <citation type="submission" date="2020-04" db="EMBL/GenBank/DDBJ databases">
        <title>Chromosome-level genome assembly of a cyprinid fish Onychostoma macrolepis by integration of Nanopore Sequencing, Bionano and Hi-C technology.</title>
        <authorList>
            <person name="Wang D."/>
        </authorList>
    </citation>
    <scope>NUCLEOTIDE SEQUENCE [LARGE SCALE GENOMIC DNA]</scope>
    <source>
        <strain evidence="2">SWU-2019</strain>
        <tissue evidence="2">Muscle</tissue>
    </source>
</reference>
<evidence type="ECO:0000313" key="3">
    <source>
        <dbReference type="Proteomes" id="UP000579812"/>
    </source>
</evidence>
<dbReference type="InterPro" id="IPR058913">
    <property type="entry name" value="Integrase_dom_put"/>
</dbReference>
<feature type="domain" description="Integrase core" evidence="1">
    <location>
        <begin position="95"/>
        <end position="258"/>
    </location>
</feature>
<comment type="caution">
    <text evidence="2">The sequence shown here is derived from an EMBL/GenBank/DDBJ whole genome shotgun (WGS) entry which is preliminary data.</text>
</comment>
<dbReference type="PANTHER" id="PTHR46791:SF5">
    <property type="entry name" value="CLR5 DOMAIN-CONTAINING PROTEIN-RELATED"/>
    <property type="match status" value="1"/>
</dbReference>
<dbReference type="AlphaFoldDB" id="A0A7J6D4X6"/>
<evidence type="ECO:0000313" key="2">
    <source>
        <dbReference type="EMBL" id="KAF4114303.1"/>
    </source>
</evidence>
<dbReference type="PANTHER" id="PTHR46791">
    <property type="entry name" value="EXPRESSED PROTEIN"/>
    <property type="match status" value="1"/>
</dbReference>
<dbReference type="EMBL" id="JAAMOB010000004">
    <property type="protein sequence ID" value="KAF4114303.1"/>
    <property type="molecule type" value="Genomic_DNA"/>
</dbReference>
<accession>A0A7J6D4X6</accession>
<dbReference type="Proteomes" id="UP000579812">
    <property type="component" value="Unassembled WGS sequence"/>
</dbReference>
<protein>
    <recommendedName>
        <fullName evidence="1">Integrase core domain-containing protein</fullName>
    </recommendedName>
</protein>
<sequence length="360" mass="41114">MSIRRFCAQHNIVRRGHVSDSHLELAIANAISETGPTFGRKLMTGYLSANGIRAGEGRVGQLLRTIQQPYHEARCHGARNLNPVPYTAERMGHKLHIDQNEKLAMFGATHVLAIDGFSSKIVSFSSMPIKNNLLIYEDVYRSAVVNHGMWDQVRVDHGKEFYLSLFIQEMIEGYRNRPERQPYMQTQSTKNHTVERMWPEINNRVNYPLKTALVELVDQELLDMEDNLVRYCVSSFTCQLCHLGISRVVQAWNEHRIPGKGIPNVLAEGGCLKKISEELLPHANETAELYEAELGSSLTRHSVFGRDPFSSERQRACVEHHFAELHPDIEICYNKTVNGDFSYFKLALLDLIETTKRYTT</sequence>
<gene>
    <name evidence="2" type="ORF">G5714_004526</name>
</gene>